<keyword evidence="4" id="KW-1185">Reference proteome</keyword>
<dbReference type="Gene3D" id="3.40.50.880">
    <property type="match status" value="1"/>
</dbReference>
<keyword evidence="1" id="KW-0472">Membrane</keyword>
<evidence type="ECO:0000313" key="4">
    <source>
        <dbReference type="Proteomes" id="UP001322744"/>
    </source>
</evidence>
<proteinExistence type="predicted"/>
<feature type="domain" description="CTLH" evidence="2">
    <location>
        <begin position="249"/>
        <end position="303"/>
    </location>
</feature>
<dbReference type="InterPro" id="IPR006595">
    <property type="entry name" value="CTLH_C"/>
</dbReference>
<dbReference type="RefSeq" id="WP_045173429.1">
    <property type="nucleotide sequence ID" value="NZ_CP139957.1"/>
</dbReference>
<dbReference type="InterPro" id="IPR029062">
    <property type="entry name" value="Class_I_gatase-like"/>
</dbReference>
<sequence>MKKRLYAAFAAIVFIFLSFIQIAPAGSFINIENIEYGIDNTFKVNEMTGARITLTNSSLENFKGKLSFERWNIYKDTSGLRSKPEKRKVKAFTVSKEIEIAGTSKKVVLLPVYLGIDNSEQYLKVYASDGKLISSLQIKPKIYYTKDCVGIFSDINRASDLSYVLKSSGKSANVVALSSKNFPKRESLLEMFEFIIIHNYKTSNLTAEQYQALKDYVAKGGNLIITLGENYSKNLSAFTDDFLEGSIGSVKTGEILLSKVNKRDYNQALTFQASQKNVLLEKVRYLEFDLENAELINQKHIQKIRYGKGTVLVTSFDPFDSQFTAEDKKQIFEIIIDNINTSLNNSQGYTVYLPGNRVFYSAANVKWPSNTIILILIAVYIIFVSFGNYFILKKLNKRQMTWHLILVESVIWTALIFGVASLYRQNMLNVNCVNLIVYNSNKKGYIVDSFYQIFAPYDASLKIEGLENQKLEPIILYYDFWSYRNNPTDGFEYTPWNKIDFKDLKGPFIKNIKDQTVYKVDDIPIDVDFNMKDVSKITIEINNRSEYEIKNVFVFLYNAYVYIERLKPHSKVTKVVSDVYNGILEDVVRNTFFNNQKGRIRDYRIIDRETNLFSLIFPKDFSQPFLIGHIENYRENKLKINSKILNVKSEAVVRKDFSRVYTAKDKKIILPGFILPNILKNTFKGVNYMNYISQSISSPYLVSFYGKGYLELEFDLSGYLNKIEKVLMQMPNQYGRYNVDEYIFNVKTQKWDKISFGKPLMLQSGDIEKYIQNYQIKIRIVGKDDKSVTGIPLISAEGGEG</sequence>
<keyword evidence="1" id="KW-1133">Transmembrane helix</keyword>
<protein>
    <recommendedName>
        <fullName evidence="2">CTLH domain-containing protein</fullName>
    </recommendedName>
</protein>
<evidence type="ECO:0000313" key="3">
    <source>
        <dbReference type="EMBL" id="WPX08880.1"/>
    </source>
</evidence>
<evidence type="ECO:0000256" key="1">
    <source>
        <dbReference type="SAM" id="Phobius"/>
    </source>
</evidence>
<dbReference type="SUPFAM" id="SSF52317">
    <property type="entry name" value="Class I glutamine amidotransferase-like"/>
    <property type="match status" value="1"/>
</dbReference>
<organism evidence="3 4">
    <name type="scientific">Anaerocellum danielii</name>
    <dbReference type="NCBI Taxonomy" id="1387557"/>
    <lineage>
        <taxon>Bacteria</taxon>
        <taxon>Bacillati</taxon>
        <taxon>Bacillota</taxon>
        <taxon>Bacillota incertae sedis</taxon>
        <taxon>Caldicellulosiruptorales</taxon>
        <taxon>Caldicellulosiruptoraceae</taxon>
        <taxon>Anaerocellum</taxon>
    </lineage>
</organism>
<feature type="transmembrane region" description="Helical" evidence="1">
    <location>
        <begin position="404"/>
        <end position="423"/>
    </location>
</feature>
<dbReference type="Proteomes" id="UP001322744">
    <property type="component" value="Chromosome"/>
</dbReference>
<dbReference type="PROSITE" id="PS50897">
    <property type="entry name" value="CTLH"/>
    <property type="match status" value="1"/>
</dbReference>
<dbReference type="EMBL" id="CP139957">
    <property type="protein sequence ID" value="WPX08880.1"/>
    <property type="molecule type" value="Genomic_DNA"/>
</dbReference>
<keyword evidence="1" id="KW-0812">Transmembrane</keyword>
<feature type="transmembrane region" description="Helical" evidence="1">
    <location>
        <begin position="372"/>
        <end position="392"/>
    </location>
</feature>
<accession>A0ABZ0U3N9</accession>
<reference evidence="3 4" key="1">
    <citation type="submission" date="2023-12" db="EMBL/GenBank/DDBJ databases">
        <authorList>
            <person name="Manesh M.J.H."/>
            <person name="Bing R.G."/>
            <person name="Willard D.J."/>
            <person name="Kelly R.M."/>
        </authorList>
    </citation>
    <scope>NUCLEOTIDE SEQUENCE [LARGE SCALE GENOMIC DNA]</scope>
    <source>
        <strain evidence="3 4">DSM 8977</strain>
    </source>
</reference>
<name>A0ABZ0U3N9_9FIRM</name>
<gene>
    <name evidence="3" type="ORF">SOJ16_000037</name>
</gene>
<evidence type="ECO:0000259" key="2">
    <source>
        <dbReference type="PROSITE" id="PS50897"/>
    </source>
</evidence>